<reference evidence="2 3" key="1">
    <citation type="journal article" date="2013" name="Proc. Natl. Acad. Sci. U.S.A.">
        <title>The king cobra genome reveals dynamic gene evolution and adaptation in the snake venom system.</title>
        <authorList>
            <person name="Vonk F.J."/>
            <person name="Casewell N.R."/>
            <person name="Henkel C.V."/>
            <person name="Heimberg A.M."/>
            <person name="Jansen H.J."/>
            <person name="McCleary R.J."/>
            <person name="Kerkkamp H.M."/>
            <person name="Vos R.A."/>
            <person name="Guerreiro I."/>
            <person name="Calvete J.J."/>
            <person name="Wuster W."/>
            <person name="Woods A.E."/>
            <person name="Logan J.M."/>
            <person name="Harrison R.A."/>
            <person name="Castoe T.A."/>
            <person name="de Koning A.P."/>
            <person name="Pollock D.D."/>
            <person name="Yandell M."/>
            <person name="Calderon D."/>
            <person name="Renjifo C."/>
            <person name="Currier R.B."/>
            <person name="Salgado D."/>
            <person name="Pla D."/>
            <person name="Sanz L."/>
            <person name="Hyder A.S."/>
            <person name="Ribeiro J.M."/>
            <person name="Arntzen J.W."/>
            <person name="van den Thillart G.E."/>
            <person name="Boetzer M."/>
            <person name="Pirovano W."/>
            <person name="Dirks R.P."/>
            <person name="Spaink H.P."/>
            <person name="Duboule D."/>
            <person name="McGlinn E."/>
            <person name="Kini R.M."/>
            <person name="Richardson M.K."/>
        </authorList>
    </citation>
    <scope>NUCLEOTIDE SEQUENCE</scope>
    <source>
        <tissue evidence="2">Blood</tissue>
    </source>
</reference>
<organism evidence="2 3">
    <name type="scientific">Ophiophagus hannah</name>
    <name type="common">King cobra</name>
    <name type="synonym">Naja hannah</name>
    <dbReference type="NCBI Taxonomy" id="8665"/>
    <lineage>
        <taxon>Eukaryota</taxon>
        <taxon>Metazoa</taxon>
        <taxon>Chordata</taxon>
        <taxon>Craniata</taxon>
        <taxon>Vertebrata</taxon>
        <taxon>Euteleostomi</taxon>
        <taxon>Lepidosauria</taxon>
        <taxon>Squamata</taxon>
        <taxon>Bifurcata</taxon>
        <taxon>Unidentata</taxon>
        <taxon>Episquamata</taxon>
        <taxon>Toxicofera</taxon>
        <taxon>Serpentes</taxon>
        <taxon>Colubroidea</taxon>
        <taxon>Elapidae</taxon>
        <taxon>Elapinae</taxon>
        <taxon>Ophiophagus</taxon>
    </lineage>
</organism>
<dbReference type="EMBL" id="AZIM01011368">
    <property type="protein sequence ID" value="ETE56882.1"/>
    <property type="molecule type" value="Genomic_DNA"/>
</dbReference>
<dbReference type="Proteomes" id="UP000018936">
    <property type="component" value="Unassembled WGS sequence"/>
</dbReference>
<gene>
    <name evidence="2" type="ORF">L345_17406</name>
</gene>
<feature type="compositionally biased region" description="Basic and acidic residues" evidence="1">
    <location>
        <begin position="245"/>
        <end position="261"/>
    </location>
</feature>
<dbReference type="AlphaFoldDB" id="V8N5Q0"/>
<evidence type="ECO:0000313" key="2">
    <source>
        <dbReference type="EMBL" id="ETE56882.1"/>
    </source>
</evidence>
<sequence>MHFHLRSRAANKVKKVKMAAIMEPWKLRLVFATPTYDPRDNKPQAPLRKIGLQNGNLLNLQNNWKASKSLCRLRWPGLSIRLQSLLPLQARQNCPNQHLRREGFLASGFIFSHETMQKAGREGGRKVCVWGGGNGPFLNFLPAQPSLIGLSSSPALCSSRKPYTISDKWLCSLFLKASSDGAPTTSGGKQFLWLIVLMARKFLLNSTLLLSWISFHPKEEKEGGKEGWKEKEKERRKEGRKRKEGGKEDKGRKEWNGKEGR</sequence>
<feature type="region of interest" description="Disordered" evidence="1">
    <location>
        <begin position="219"/>
        <end position="261"/>
    </location>
</feature>
<name>V8N5Q0_OPHHA</name>
<keyword evidence="3" id="KW-1185">Reference proteome</keyword>
<proteinExistence type="predicted"/>
<feature type="compositionally biased region" description="Basic and acidic residues" evidence="1">
    <location>
        <begin position="219"/>
        <end position="237"/>
    </location>
</feature>
<accession>V8N5Q0</accession>
<protein>
    <submittedName>
        <fullName evidence="2">Uncharacterized protein</fullName>
    </submittedName>
</protein>
<evidence type="ECO:0000256" key="1">
    <source>
        <dbReference type="SAM" id="MobiDB-lite"/>
    </source>
</evidence>
<evidence type="ECO:0000313" key="3">
    <source>
        <dbReference type="Proteomes" id="UP000018936"/>
    </source>
</evidence>
<feature type="non-terminal residue" evidence="2">
    <location>
        <position position="1"/>
    </location>
</feature>
<comment type="caution">
    <text evidence="2">The sequence shown here is derived from an EMBL/GenBank/DDBJ whole genome shotgun (WGS) entry which is preliminary data.</text>
</comment>